<reference evidence="1" key="1">
    <citation type="submission" date="2021-02" db="EMBL/GenBank/DDBJ databases">
        <authorList>
            <person name="Dougan E. K."/>
            <person name="Rhodes N."/>
            <person name="Thang M."/>
            <person name="Chan C."/>
        </authorList>
    </citation>
    <scope>NUCLEOTIDE SEQUENCE</scope>
</reference>
<sequence>MAGKRQISESQLEEHLAWYLTSRPTPIGRLEAEFGHEQCPEKQYSRLHELRRARVGAADSTNSIDLGQLIDYLEAELYDKDLKERAEAYEDAVRSGRAIPEFTLYSYQLEGQAALDAYVSQIVAAVRDFPFLQLAGGRAAGSWIRDELVAPVFDGHWDFYSNRKINNGFDLNEFYLLLDGENMLIQRLRYARKTLQM</sequence>
<dbReference type="OrthoDB" id="408012at2759"/>
<gene>
    <name evidence="1" type="ORF">SNEC2469_LOCUS10481</name>
</gene>
<dbReference type="Proteomes" id="UP000601435">
    <property type="component" value="Unassembled WGS sequence"/>
</dbReference>
<dbReference type="EMBL" id="CAJNJA010016720">
    <property type="protein sequence ID" value="CAE7386586.1"/>
    <property type="molecule type" value="Genomic_DNA"/>
</dbReference>
<evidence type="ECO:0000313" key="1">
    <source>
        <dbReference type="EMBL" id="CAE7386586.1"/>
    </source>
</evidence>
<dbReference type="AlphaFoldDB" id="A0A812QEP7"/>
<keyword evidence="2" id="KW-1185">Reference proteome</keyword>
<name>A0A812QEP7_9DINO</name>
<proteinExistence type="predicted"/>
<protein>
    <submittedName>
        <fullName evidence="1">Uncharacterized protein</fullName>
    </submittedName>
</protein>
<comment type="caution">
    <text evidence="1">The sequence shown here is derived from an EMBL/GenBank/DDBJ whole genome shotgun (WGS) entry which is preliminary data.</text>
</comment>
<evidence type="ECO:0000313" key="2">
    <source>
        <dbReference type="Proteomes" id="UP000601435"/>
    </source>
</evidence>
<accession>A0A812QEP7</accession>
<organism evidence="1 2">
    <name type="scientific">Symbiodinium necroappetens</name>
    <dbReference type="NCBI Taxonomy" id="1628268"/>
    <lineage>
        <taxon>Eukaryota</taxon>
        <taxon>Sar</taxon>
        <taxon>Alveolata</taxon>
        <taxon>Dinophyceae</taxon>
        <taxon>Suessiales</taxon>
        <taxon>Symbiodiniaceae</taxon>
        <taxon>Symbiodinium</taxon>
    </lineage>
</organism>